<dbReference type="UniPathway" id="UPA00714"/>
<keyword evidence="8 10" id="KW-0560">Oxidoreductase</keyword>
<evidence type="ECO:0000313" key="12">
    <source>
        <dbReference type="EMBL" id="SCG78000.1"/>
    </source>
</evidence>
<evidence type="ECO:0000256" key="6">
    <source>
        <dbReference type="ARBA" id="ARBA00022797"/>
    </source>
</evidence>
<protein>
    <recommendedName>
        <fullName evidence="10">2,3-dihydroxyphenylpropionate/2,3-dihydroxicinnamic acid 1,2-dioxygenase</fullName>
        <ecNumber evidence="10">1.13.11.16</ecNumber>
    </recommendedName>
    <alternativeName>
        <fullName evidence="10">3-carboxyethylcatechol 2,3-dioxygenase</fullName>
    </alternativeName>
</protein>
<keyword evidence="6 10" id="KW-0058">Aromatic hydrocarbons catabolism</keyword>
<evidence type="ECO:0000256" key="9">
    <source>
        <dbReference type="ARBA" id="ARBA00023004"/>
    </source>
</evidence>
<proteinExistence type="inferred from homology"/>
<feature type="active site" description="Proton donor" evidence="10">
    <location>
        <position position="115"/>
    </location>
</feature>
<organism evidence="12 13">
    <name type="scientific">Micromonospora inositola</name>
    <dbReference type="NCBI Taxonomy" id="47865"/>
    <lineage>
        <taxon>Bacteria</taxon>
        <taxon>Bacillati</taxon>
        <taxon>Actinomycetota</taxon>
        <taxon>Actinomycetes</taxon>
        <taxon>Micromonosporales</taxon>
        <taxon>Micromonosporaceae</taxon>
        <taxon>Micromonospora</taxon>
    </lineage>
</organism>
<gene>
    <name evidence="10" type="primary">mhpB</name>
    <name evidence="12" type="ORF">GA0070613_6436</name>
</gene>
<sequence>MPVALVCMSHSPLLRFAEPPAEVRAAVDDAFGRVREFVADYDPTLVVSFAPDHYNGFFYELMPPFCVGYEAESVGDYGTQLATLDVATDVAERLAAHVMGHDIDMAISRRMRVDHGAVQPLEVLFGGITAKRVVPVFVNGVARPFTSMRRIGQMGAAVGDFVRGLDERVLVIGSGGLSHDPPVPQWATANPAQREMLLSLTEPTNEARRAREQRVIDAAKRFAAGEADIMDLNPSWDEAFMDLLASGQLEKIDGYQPAEMAAEAGNSAHEVRTWVAAFNALAASGPYEVIDRFYRPIPEFIAGFGVMTARVAGVETCPR</sequence>
<comment type="catalytic activity">
    <reaction evidence="2 10">
        <text>3-(2,3-dihydroxyphenyl)propanoate + O2 = (2Z,4E)-2-hydroxy-6-oxonona-2,4-dienedioate + H(+)</text>
        <dbReference type="Rhea" id="RHEA:23840"/>
        <dbReference type="ChEBI" id="CHEBI:15378"/>
        <dbReference type="ChEBI" id="CHEBI:15379"/>
        <dbReference type="ChEBI" id="CHEBI:46951"/>
        <dbReference type="ChEBI" id="CHEBI:66887"/>
        <dbReference type="EC" id="1.13.11.16"/>
    </reaction>
</comment>
<evidence type="ECO:0000256" key="2">
    <source>
        <dbReference type="ARBA" id="ARBA00001843"/>
    </source>
</evidence>
<evidence type="ECO:0000256" key="3">
    <source>
        <dbReference type="ARBA" id="ARBA00005207"/>
    </source>
</evidence>
<evidence type="ECO:0000256" key="1">
    <source>
        <dbReference type="ARBA" id="ARBA00001748"/>
    </source>
</evidence>
<keyword evidence="7 10" id="KW-0223">Dioxygenase</keyword>
<evidence type="ECO:0000256" key="4">
    <source>
        <dbReference type="ARBA" id="ARBA00007030"/>
    </source>
</evidence>
<dbReference type="SUPFAM" id="SSF53213">
    <property type="entry name" value="LigB-like"/>
    <property type="match status" value="1"/>
</dbReference>
<dbReference type="HAMAP" id="MF_01653">
    <property type="entry name" value="MhpB"/>
    <property type="match status" value="1"/>
</dbReference>
<dbReference type="AlphaFoldDB" id="A0A1C5K5F3"/>
<comment type="subunit">
    <text evidence="5 10">Homotetramer.</text>
</comment>
<comment type="similarity">
    <text evidence="4 10">Belongs to the LigB/MhpB extradiol dioxygenase family.</text>
</comment>
<evidence type="ECO:0000256" key="5">
    <source>
        <dbReference type="ARBA" id="ARBA00011881"/>
    </source>
</evidence>
<comment type="function">
    <text evidence="10">Catalyzes the non-heme iron(II)-dependent oxidative cleavage of 2,3-dihydroxyphenylpropionic acid and 2,3-dihydroxicinnamic acid into 2-hydroxy-6-ketononadienedioate and 2-hydroxy-6-ketononatrienedioate, respectively.</text>
</comment>
<dbReference type="RefSeq" id="WP_089016314.1">
    <property type="nucleotide sequence ID" value="NZ_LT607754.1"/>
</dbReference>
<feature type="domain" description="Extradiol ring-cleavage dioxygenase class III enzyme subunit B" evidence="11">
    <location>
        <begin position="6"/>
        <end position="304"/>
    </location>
</feature>
<name>A0A1C5K5F3_9ACTN</name>
<dbReference type="InterPro" id="IPR023789">
    <property type="entry name" value="DHPP/DHXA_dioxygenase"/>
</dbReference>
<dbReference type="GO" id="GO:0008198">
    <property type="term" value="F:ferrous iron binding"/>
    <property type="evidence" value="ECO:0007669"/>
    <property type="project" value="InterPro"/>
</dbReference>
<evidence type="ECO:0000256" key="10">
    <source>
        <dbReference type="HAMAP-Rule" id="MF_01653"/>
    </source>
</evidence>
<dbReference type="NCBIfam" id="NF009910">
    <property type="entry name" value="PRK13370.1-4"/>
    <property type="match status" value="1"/>
</dbReference>
<evidence type="ECO:0000259" key="11">
    <source>
        <dbReference type="Pfam" id="PF02900"/>
    </source>
</evidence>
<dbReference type="EMBL" id="LT607754">
    <property type="protein sequence ID" value="SCG78000.1"/>
    <property type="molecule type" value="Genomic_DNA"/>
</dbReference>
<dbReference type="InterPro" id="IPR004183">
    <property type="entry name" value="Xdiol_dOase_suB"/>
</dbReference>
<dbReference type="Pfam" id="PF02900">
    <property type="entry name" value="LigB"/>
    <property type="match status" value="1"/>
</dbReference>
<comment type="catalytic activity">
    <reaction evidence="1 10">
        <text>(2E)-3-(2,3-dihydroxyphenyl)prop-2-enoate + O2 = (2Z,4E,7E)-2-hydroxy-6-oxonona-2,4,7-trienedioate + H(+)</text>
        <dbReference type="Rhea" id="RHEA:25054"/>
        <dbReference type="ChEBI" id="CHEBI:15378"/>
        <dbReference type="ChEBI" id="CHEBI:15379"/>
        <dbReference type="ChEBI" id="CHEBI:58642"/>
        <dbReference type="ChEBI" id="CHEBI:66888"/>
        <dbReference type="EC" id="1.13.11.16"/>
    </reaction>
</comment>
<dbReference type="Proteomes" id="UP000198221">
    <property type="component" value="Chromosome I"/>
</dbReference>
<dbReference type="GO" id="GO:0019380">
    <property type="term" value="P:3-phenylpropionate catabolic process"/>
    <property type="evidence" value="ECO:0007669"/>
    <property type="project" value="UniProtKB-UniRule"/>
</dbReference>
<evidence type="ECO:0000256" key="7">
    <source>
        <dbReference type="ARBA" id="ARBA00022964"/>
    </source>
</evidence>
<dbReference type="EC" id="1.13.11.16" evidence="10"/>
<keyword evidence="9 10" id="KW-0408">Iron</keyword>
<evidence type="ECO:0000256" key="8">
    <source>
        <dbReference type="ARBA" id="ARBA00023002"/>
    </source>
</evidence>
<reference evidence="13" key="1">
    <citation type="submission" date="2016-06" db="EMBL/GenBank/DDBJ databases">
        <authorList>
            <person name="Varghese N."/>
            <person name="Submissions Spin"/>
        </authorList>
    </citation>
    <scope>NUCLEOTIDE SEQUENCE [LARGE SCALE GENOMIC DNA]</scope>
    <source>
        <strain evidence="13">DSM 43819</strain>
    </source>
</reference>
<accession>A0A1C5K5F3</accession>
<dbReference type="GO" id="GO:0047070">
    <property type="term" value="F:3-carboxyethylcatechol 2,3-dioxygenase activity"/>
    <property type="evidence" value="ECO:0007669"/>
    <property type="project" value="UniProtKB-UniRule"/>
</dbReference>
<evidence type="ECO:0000313" key="13">
    <source>
        <dbReference type="Proteomes" id="UP000198221"/>
    </source>
</evidence>
<comment type="cofactor">
    <cofactor evidence="10">
        <name>Fe(2+)</name>
        <dbReference type="ChEBI" id="CHEBI:29033"/>
    </cofactor>
</comment>
<dbReference type="CDD" id="cd07365">
    <property type="entry name" value="MhpB_like"/>
    <property type="match status" value="1"/>
</dbReference>
<dbReference type="Gene3D" id="3.40.830.10">
    <property type="entry name" value="LigB-like"/>
    <property type="match status" value="1"/>
</dbReference>
<feature type="active site" description="Proton acceptor" evidence="10">
    <location>
        <position position="179"/>
    </location>
</feature>
<dbReference type="OrthoDB" id="8673673at2"/>
<keyword evidence="13" id="KW-1185">Reference proteome</keyword>
<comment type="pathway">
    <text evidence="3 10">Aromatic compound metabolism; 3-phenylpropanoate degradation.</text>
</comment>